<dbReference type="EMBL" id="JAVXUO010000066">
    <property type="protein sequence ID" value="KAK2995729.1"/>
    <property type="molecule type" value="Genomic_DNA"/>
</dbReference>
<keyword evidence="3" id="KW-1185">Reference proteome</keyword>
<evidence type="ECO:0000259" key="1">
    <source>
        <dbReference type="Pfam" id="PF22936"/>
    </source>
</evidence>
<evidence type="ECO:0000313" key="3">
    <source>
        <dbReference type="Proteomes" id="UP001187471"/>
    </source>
</evidence>
<dbReference type="InterPro" id="IPR054722">
    <property type="entry name" value="PolX-like_BBD"/>
</dbReference>
<comment type="caution">
    <text evidence="2">The sequence shown here is derived from an EMBL/GenBank/DDBJ whole genome shotgun (WGS) entry which is preliminary data.</text>
</comment>
<proteinExistence type="predicted"/>
<evidence type="ECO:0000313" key="2">
    <source>
        <dbReference type="EMBL" id="KAK2995729.1"/>
    </source>
</evidence>
<feature type="domain" description="Retrovirus-related Pol polyprotein from transposon TNT 1-94-like beta-barrel" evidence="1">
    <location>
        <begin position="65"/>
        <end position="123"/>
    </location>
</feature>
<accession>A0AA88USD6</accession>
<dbReference type="Proteomes" id="UP001187471">
    <property type="component" value="Unassembled WGS sequence"/>
</dbReference>
<gene>
    <name evidence="2" type="ORF">RJ640_016681</name>
</gene>
<sequence length="234" mass="26333">MAPNTSTKYDLDKFDGSNDFSLWRMKMRVVMIQQGLLKALKGNQGLSETMSADEKEDMLERAHNALDWFATYRLFDGGKVLMKNNVACKVVGIGIIQIKMHDGIVKTLTDVKHVLELRKNLILREQHGLKRRRHNVESTSRCGRFGRRYQRDGHVPAATVAMETIVATTSYGGDGPDCHSSRWWLRLQKTHGRCIPGWRCRLGLVRRSGGGALGADLDERLIAIAQAVMEGLSR</sequence>
<name>A0AA88USD6_9ASTE</name>
<dbReference type="Pfam" id="PF22936">
    <property type="entry name" value="Pol_BBD"/>
    <property type="match status" value="1"/>
</dbReference>
<organism evidence="2 3">
    <name type="scientific">Escallonia rubra</name>
    <dbReference type="NCBI Taxonomy" id="112253"/>
    <lineage>
        <taxon>Eukaryota</taxon>
        <taxon>Viridiplantae</taxon>
        <taxon>Streptophyta</taxon>
        <taxon>Embryophyta</taxon>
        <taxon>Tracheophyta</taxon>
        <taxon>Spermatophyta</taxon>
        <taxon>Magnoliopsida</taxon>
        <taxon>eudicotyledons</taxon>
        <taxon>Gunneridae</taxon>
        <taxon>Pentapetalae</taxon>
        <taxon>asterids</taxon>
        <taxon>campanulids</taxon>
        <taxon>Escalloniales</taxon>
        <taxon>Escalloniaceae</taxon>
        <taxon>Escallonia</taxon>
    </lineage>
</organism>
<protein>
    <recommendedName>
        <fullName evidence="1">Retrovirus-related Pol polyprotein from transposon TNT 1-94-like beta-barrel domain-containing protein</fullName>
    </recommendedName>
</protein>
<dbReference type="AlphaFoldDB" id="A0AA88USD6"/>
<reference evidence="2" key="1">
    <citation type="submission" date="2022-12" db="EMBL/GenBank/DDBJ databases">
        <title>Draft genome assemblies for two species of Escallonia (Escalloniales).</title>
        <authorList>
            <person name="Chanderbali A."/>
            <person name="Dervinis C."/>
            <person name="Anghel I."/>
            <person name="Soltis D."/>
            <person name="Soltis P."/>
            <person name="Zapata F."/>
        </authorList>
    </citation>
    <scope>NUCLEOTIDE SEQUENCE</scope>
    <source>
        <strain evidence="2">UCBG92.1500</strain>
        <tissue evidence="2">Leaf</tissue>
    </source>
</reference>